<reference evidence="1" key="1">
    <citation type="submission" date="2014-09" db="EMBL/GenBank/DDBJ databases">
        <authorList>
            <person name="Magalhaes I.L.F."/>
            <person name="Oliveira U."/>
            <person name="Santos F.R."/>
            <person name="Vidigal T.H.D.A."/>
            <person name="Brescovit A.D."/>
            <person name="Santos A.J."/>
        </authorList>
    </citation>
    <scope>NUCLEOTIDE SEQUENCE</scope>
    <source>
        <tissue evidence="1">Shoot tissue taken approximately 20 cm above the soil surface</tissue>
    </source>
</reference>
<accession>A0A0A8YN90</accession>
<dbReference type="EMBL" id="GBRH01270772">
    <property type="protein sequence ID" value="JAD27123.1"/>
    <property type="molecule type" value="Transcribed_RNA"/>
</dbReference>
<dbReference type="AlphaFoldDB" id="A0A0A8YN90"/>
<sequence length="19" mass="2041">MVAFLQAIVIIALLVLSLL</sequence>
<organism evidence="1">
    <name type="scientific">Arundo donax</name>
    <name type="common">Giant reed</name>
    <name type="synonym">Donax arundinaceus</name>
    <dbReference type="NCBI Taxonomy" id="35708"/>
    <lineage>
        <taxon>Eukaryota</taxon>
        <taxon>Viridiplantae</taxon>
        <taxon>Streptophyta</taxon>
        <taxon>Embryophyta</taxon>
        <taxon>Tracheophyta</taxon>
        <taxon>Spermatophyta</taxon>
        <taxon>Magnoliopsida</taxon>
        <taxon>Liliopsida</taxon>
        <taxon>Poales</taxon>
        <taxon>Poaceae</taxon>
        <taxon>PACMAD clade</taxon>
        <taxon>Arundinoideae</taxon>
        <taxon>Arundineae</taxon>
        <taxon>Arundo</taxon>
    </lineage>
</organism>
<reference evidence="1" key="2">
    <citation type="journal article" date="2015" name="Data Brief">
        <title>Shoot transcriptome of the giant reed, Arundo donax.</title>
        <authorList>
            <person name="Barrero R.A."/>
            <person name="Guerrero F.D."/>
            <person name="Moolhuijzen P."/>
            <person name="Goolsby J.A."/>
            <person name="Tidwell J."/>
            <person name="Bellgard S.E."/>
            <person name="Bellgard M.I."/>
        </authorList>
    </citation>
    <scope>NUCLEOTIDE SEQUENCE</scope>
    <source>
        <tissue evidence="1">Shoot tissue taken approximately 20 cm above the soil surface</tissue>
    </source>
</reference>
<name>A0A0A8YN90_ARUDO</name>
<evidence type="ECO:0000313" key="1">
    <source>
        <dbReference type="EMBL" id="JAD27123.1"/>
    </source>
</evidence>
<proteinExistence type="predicted"/>
<protein>
    <submittedName>
        <fullName evidence="1">Uncharacterized protein</fullName>
    </submittedName>
</protein>